<dbReference type="Pfam" id="PF00892">
    <property type="entry name" value="EamA"/>
    <property type="match status" value="2"/>
</dbReference>
<feature type="transmembrane region" description="Helical" evidence="6">
    <location>
        <begin position="98"/>
        <end position="115"/>
    </location>
</feature>
<feature type="transmembrane region" description="Helical" evidence="6">
    <location>
        <begin position="7"/>
        <end position="31"/>
    </location>
</feature>
<comment type="similarity">
    <text evidence="2">Belongs to the drug/metabolite transporter (DMT) superfamily. 10 TMS drug/metabolite exporter (DME) (TC 2.A.7.3) family.</text>
</comment>
<dbReference type="EMBL" id="LWDL01000027">
    <property type="protein sequence ID" value="OQW50061.1"/>
    <property type="molecule type" value="Genomic_DNA"/>
</dbReference>
<feature type="domain" description="EamA" evidence="7">
    <location>
        <begin position="155"/>
        <end position="284"/>
    </location>
</feature>
<dbReference type="PANTHER" id="PTHR22911">
    <property type="entry name" value="ACYL-MALONYL CONDENSING ENZYME-RELATED"/>
    <property type="match status" value="1"/>
</dbReference>
<evidence type="ECO:0000256" key="3">
    <source>
        <dbReference type="ARBA" id="ARBA00022692"/>
    </source>
</evidence>
<comment type="caution">
    <text evidence="8">The sequence shown here is derived from an EMBL/GenBank/DDBJ whole genome shotgun (WGS) entry which is preliminary data.</text>
</comment>
<keyword evidence="5 6" id="KW-0472">Membrane</keyword>
<reference evidence="8 9" key="1">
    <citation type="journal article" date="2017" name="Water Res.">
        <title>Comammox in drinking water systems.</title>
        <authorList>
            <person name="Wang Y."/>
            <person name="Ma L."/>
            <person name="Mao Y."/>
            <person name="Jiang X."/>
            <person name="Xia Y."/>
            <person name="Yu K."/>
            <person name="Li B."/>
            <person name="Zhang T."/>
        </authorList>
    </citation>
    <scope>NUCLEOTIDE SEQUENCE [LARGE SCALE GENOMIC DNA]</scope>
    <source>
        <strain evidence="8">SG_bin8</strain>
    </source>
</reference>
<organism evidence="8 9">
    <name type="scientific">Candidatus Raskinella chloraquaticus</name>
    <dbReference type="NCBI Taxonomy" id="1951219"/>
    <lineage>
        <taxon>Bacteria</taxon>
        <taxon>Pseudomonadati</taxon>
        <taxon>Pseudomonadota</taxon>
        <taxon>Alphaproteobacteria</taxon>
        <taxon>Hyphomicrobiales</taxon>
        <taxon>Phreatobacteraceae</taxon>
        <taxon>Candidatus Raskinella</taxon>
    </lineage>
</organism>
<dbReference type="Proteomes" id="UP000192872">
    <property type="component" value="Unassembled WGS sequence"/>
</dbReference>
<dbReference type="STRING" id="1827387.A4S15_01140"/>
<evidence type="ECO:0000256" key="1">
    <source>
        <dbReference type="ARBA" id="ARBA00004141"/>
    </source>
</evidence>
<feature type="transmembrane region" description="Helical" evidence="6">
    <location>
        <begin position="37"/>
        <end position="58"/>
    </location>
</feature>
<proteinExistence type="inferred from homology"/>
<feature type="transmembrane region" description="Helical" evidence="6">
    <location>
        <begin position="70"/>
        <end position="92"/>
    </location>
</feature>
<keyword evidence="4 6" id="KW-1133">Transmembrane helix</keyword>
<feature type="transmembrane region" description="Helical" evidence="6">
    <location>
        <begin position="186"/>
        <end position="208"/>
    </location>
</feature>
<evidence type="ECO:0000313" key="8">
    <source>
        <dbReference type="EMBL" id="OQW50061.1"/>
    </source>
</evidence>
<name>A0A1W9HS28_9HYPH</name>
<feature type="transmembrane region" description="Helical" evidence="6">
    <location>
        <begin position="122"/>
        <end position="140"/>
    </location>
</feature>
<feature type="transmembrane region" description="Helical" evidence="6">
    <location>
        <begin position="243"/>
        <end position="262"/>
    </location>
</feature>
<feature type="domain" description="EamA" evidence="7">
    <location>
        <begin position="5"/>
        <end position="138"/>
    </location>
</feature>
<feature type="transmembrane region" description="Helical" evidence="6">
    <location>
        <begin position="268"/>
        <end position="286"/>
    </location>
</feature>
<comment type="subcellular location">
    <subcellularLocation>
        <location evidence="1">Membrane</location>
        <topology evidence="1">Multi-pass membrane protein</topology>
    </subcellularLocation>
</comment>
<dbReference type="InterPro" id="IPR037185">
    <property type="entry name" value="EmrE-like"/>
</dbReference>
<keyword evidence="3 6" id="KW-0812">Transmembrane</keyword>
<evidence type="ECO:0000256" key="2">
    <source>
        <dbReference type="ARBA" id="ARBA00009853"/>
    </source>
</evidence>
<dbReference type="InterPro" id="IPR000620">
    <property type="entry name" value="EamA_dom"/>
</dbReference>
<evidence type="ECO:0000256" key="4">
    <source>
        <dbReference type="ARBA" id="ARBA00022989"/>
    </source>
</evidence>
<evidence type="ECO:0000313" key="9">
    <source>
        <dbReference type="Proteomes" id="UP000192872"/>
    </source>
</evidence>
<dbReference type="AlphaFoldDB" id="A0A1W9HS28"/>
<evidence type="ECO:0000256" key="5">
    <source>
        <dbReference type="ARBA" id="ARBA00023136"/>
    </source>
</evidence>
<dbReference type="SUPFAM" id="SSF103481">
    <property type="entry name" value="Multidrug resistance efflux transporter EmrE"/>
    <property type="match status" value="2"/>
</dbReference>
<protein>
    <recommendedName>
        <fullName evidence="7">EamA domain-containing protein</fullName>
    </recommendedName>
</protein>
<feature type="transmembrane region" description="Helical" evidence="6">
    <location>
        <begin position="214"/>
        <end position="231"/>
    </location>
</feature>
<gene>
    <name evidence="8" type="ORF">A4S15_01140</name>
</gene>
<feature type="transmembrane region" description="Helical" evidence="6">
    <location>
        <begin position="152"/>
        <end position="174"/>
    </location>
</feature>
<dbReference type="GO" id="GO:0016020">
    <property type="term" value="C:membrane"/>
    <property type="evidence" value="ECO:0007669"/>
    <property type="project" value="UniProtKB-SubCell"/>
</dbReference>
<dbReference type="RefSeq" id="WP_376801294.1">
    <property type="nucleotide sequence ID" value="NZ_DBNB01000021.1"/>
</dbReference>
<dbReference type="PANTHER" id="PTHR22911:SF6">
    <property type="entry name" value="SOLUTE CARRIER FAMILY 35 MEMBER G1"/>
    <property type="match status" value="1"/>
</dbReference>
<evidence type="ECO:0000256" key="6">
    <source>
        <dbReference type="SAM" id="Phobius"/>
    </source>
</evidence>
<sequence>MSELYGIVFKIAATFVFVVMAMMVKLVAARLPTGEIVFARSLFAVIPILVYIAMRGPVRAALATRRPFAHVLRVCIGISSMALGFAGLSYIPLPDATAIGYAMPIFGVIFAATILHERVRIYRWTAVGIGMVGVLIILWPHLGEALTTSPSAAAIGALLCLVAAVCSAFAMVTVRALTSTEEPPTIAFYFSLGGAAIGLASALFGWVMPTPGEAALLLAIGVSGGVGQLLLTTSFKYADASLIAPFEYTSIAWATMLGWFVFGDVPGTQTIIGGLVVILSGMFVIFRERQLGLKAKYEAAARMPR</sequence>
<accession>A0A1W9HS28</accession>
<evidence type="ECO:0000259" key="7">
    <source>
        <dbReference type="Pfam" id="PF00892"/>
    </source>
</evidence>